<keyword evidence="3" id="KW-1185">Reference proteome</keyword>
<dbReference type="SUPFAM" id="SSF55729">
    <property type="entry name" value="Acyl-CoA N-acyltransferases (Nat)"/>
    <property type="match status" value="1"/>
</dbReference>
<evidence type="ECO:0000313" key="3">
    <source>
        <dbReference type="Proteomes" id="UP000294930"/>
    </source>
</evidence>
<organism evidence="2 3">
    <name type="scientific">Meridianimaribacter flavus</name>
    <dbReference type="NCBI Taxonomy" id="571115"/>
    <lineage>
        <taxon>Bacteria</taxon>
        <taxon>Pseudomonadati</taxon>
        <taxon>Bacteroidota</taxon>
        <taxon>Flavobacteriia</taxon>
        <taxon>Flavobacteriales</taxon>
        <taxon>Flavobacteriaceae</taxon>
        <taxon>Meridianimaribacter</taxon>
    </lineage>
</organism>
<dbReference type="CDD" id="cd04301">
    <property type="entry name" value="NAT_SF"/>
    <property type="match status" value="1"/>
</dbReference>
<sequence>MQNGMENAKFTFKTLEGIPSKNNLNAILTVYKSVFEDYNIDFFNDRIQQKEDLLTLLCYHQKQLIGFKIGYKYNASTFYSWVGGVLPDHRKNGIGKQLSQLQEQVIKRKGYNTLRTKSMNRFKPMMILNLKNGFDIKSVYTNETGQTKIVFEKQLN</sequence>
<evidence type="ECO:0000259" key="1">
    <source>
        <dbReference type="PROSITE" id="PS51186"/>
    </source>
</evidence>
<comment type="caution">
    <text evidence="2">The sequence shown here is derived from an EMBL/GenBank/DDBJ whole genome shotgun (WGS) entry which is preliminary data.</text>
</comment>
<evidence type="ECO:0000313" key="2">
    <source>
        <dbReference type="EMBL" id="TDY13676.1"/>
    </source>
</evidence>
<name>A0ABY2G987_9FLAO</name>
<protein>
    <submittedName>
        <fullName evidence="2">Acetyltransferase (GNAT) family protein</fullName>
    </submittedName>
</protein>
<accession>A0ABY2G987</accession>
<feature type="domain" description="N-acetyltransferase" evidence="1">
    <location>
        <begin position="10"/>
        <end position="156"/>
    </location>
</feature>
<dbReference type="Gene3D" id="3.40.630.30">
    <property type="match status" value="1"/>
</dbReference>
<dbReference type="InterPro" id="IPR016181">
    <property type="entry name" value="Acyl_CoA_acyltransferase"/>
</dbReference>
<dbReference type="Pfam" id="PF00583">
    <property type="entry name" value="Acetyltransf_1"/>
    <property type="match status" value="1"/>
</dbReference>
<proteinExistence type="predicted"/>
<gene>
    <name evidence="2" type="ORF">A8975_0269</name>
</gene>
<dbReference type="InterPro" id="IPR000182">
    <property type="entry name" value="GNAT_dom"/>
</dbReference>
<dbReference type="Proteomes" id="UP000294930">
    <property type="component" value="Unassembled WGS sequence"/>
</dbReference>
<reference evidence="2 3" key="1">
    <citation type="submission" date="2019-03" db="EMBL/GenBank/DDBJ databases">
        <title>Genomic Encyclopedia of Type Strains, Phase III (KMG-III): the genomes of soil and plant-associated and newly described type strains.</title>
        <authorList>
            <person name="Whitman W."/>
        </authorList>
    </citation>
    <scope>NUCLEOTIDE SEQUENCE [LARGE SCALE GENOMIC DNA]</scope>
    <source>
        <strain evidence="2 3">CGMCC 1.10957</strain>
    </source>
</reference>
<dbReference type="EMBL" id="SOQZ01000001">
    <property type="protein sequence ID" value="TDY13676.1"/>
    <property type="molecule type" value="Genomic_DNA"/>
</dbReference>
<dbReference type="PROSITE" id="PS51186">
    <property type="entry name" value="GNAT"/>
    <property type="match status" value="1"/>
</dbReference>